<sequence>MEKKLIVAAFFIAILAIFTLLRLDSEPKVDQVSEKEIFQNSSYEQPSPILGENTSQEVGEWVIEVTGLVERPMNITLSQLKDMPQTLVFSELYCVGYPGKARKQGLWKGVKLSYILERAGVKENAIKIAFYAQDGFMTDLPVDEPFKNEEIIIAYEFNNESIEPRLVAPDMWGYKWIKYLIRIELVDYNFLGTYESEGYPDDAYIGERS</sequence>
<dbReference type="KEGG" id="thei:K1720_02625"/>
<dbReference type="CDD" id="cd00321">
    <property type="entry name" value="SO_family_Moco"/>
    <property type="match status" value="1"/>
</dbReference>
<gene>
    <name evidence="2" type="ORF">K1720_02625</name>
</gene>
<name>A0A9E7MBV2_9EURY</name>
<dbReference type="EMBL" id="CP080572">
    <property type="protein sequence ID" value="USH00382.1"/>
    <property type="molecule type" value="Genomic_DNA"/>
</dbReference>
<evidence type="ECO:0000259" key="1">
    <source>
        <dbReference type="Pfam" id="PF00174"/>
    </source>
</evidence>
<dbReference type="AlphaFoldDB" id="A0A9E7MBV2"/>
<keyword evidence="3" id="KW-1185">Reference proteome</keyword>
<dbReference type="Proteomes" id="UP001056425">
    <property type="component" value="Chromosome"/>
</dbReference>
<dbReference type="Gene3D" id="3.90.420.10">
    <property type="entry name" value="Oxidoreductase, molybdopterin-binding domain"/>
    <property type="match status" value="1"/>
</dbReference>
<dbReference type="Pfam" id="PF00174">
    <property type="entry name" value="Oxidored_molyb"/>
    <property type="match status" value="1"/>
</dbReference>
<reference evidence="2 3" key="1">
    <citation type="submission" date="2021-08" db="EMBL/GenBank/DDBJ databases">
        <title>Thermococcus onnuriiensis IOH2.</title>
        <authorList>
            <person name="Park Y.-J."/>
        </authorList>
    </citation>
    <scope>NUCLEOTIDE SEQUENCE [LARGE SCALE GENOMIC DNA]</scope>
    <source>
        <strain evidence="2 3">IOH2</strain>
    </source>
</reference>
<accession>A0A9E7MBV2</accession>
<dbReference type="InterPro" id="IPR036374">
    <property type="entry name" value="OxRdtase_Mopterin-bd_sf"/>
</dbReference>
<protein>
    <submittedName>
        <fullName evidence="2">Molybdopterin-dependent oxidoreductase</fullName>
    </submittedName>
</protein>
<dbReference type="RefSeq" id="WP_251949664.1">
    <property type="nucleotide sequence ID" value="NZ_CP080572.1"/>
</dbReference>
<evidence type="ECO:0000313" key="2">
    <source>
        <dbReference type="EMBL" id="USH00382.1"/>
    </source>
</evidence>
<evidence type="ECO:0000313" key="3">
    <source>
        <dbReference type="Proteomes" id="UP001056425"/>
    </source>
</evidence>
<dbReference type="InterPro" id="IPR000572">
    <property type="entry name" value="OxRdtase_Mopterin-bd_dom"/>
</dbReference>
<organism evidence="2 3">
    <name type="scientific">Thermococcus argininiproducens</name>
    <dbReference type="NCBI Taxonomy" id="2866384"/>
    <lineage>
        <taxon>Archaea</taxon>
        <taxon>Methanobacteriati</taxon>
        <taxon>Methanobacteriota</taxon>
        <taxon>Thermococci</taxon>
        <taxon>Thermococcales</taxon>
        <taxon>Thermococcaceae</taxon>
        <taxon>Thermococcus</taxon>
    </lineage>
</organism>
<dbReference type="PANTHER" id="PTHR43032:SF4">
    <property type="entry name" value="OXIDOREDUCTASE MOLYBDOPTERIN-BINDING DOMAIN-CONTAINING PROTEIN"/>
    <property type="match status" value="1"/>
</dbReference>
<dbReference type="SUPFAM" id="SSF56524">
    <property type="entry name" value="Oxidoreductase molybdopterin-binding domain"/>
    <property type="match status" value="1"/>
</dbReference>
<proteinExistence type="predicted"/>
<dbReference type="PANTHER" id="PTHR43032">
    <property type="entry name" value="PROTEIN-METHIONINE-SULFOXIDE REDUCTASE"/>
    <property type="match status" value="1"/>
</dbReference>
<feature type="domain" description="Oxidoreductase molybdopterin-binding" evidence="1">
    <location>
        <begin position="57"/>
        <end position="191"/>
    </location>
</feature>
<dbReference type="GeneID" id="72777203"/>